<dbReference type="InterPro" id="IPR000182">
    <property type="entry name" value="GNAT_dom"/>
</dbReference>
<dbReference type="Pfam" id="PF00583">
    <property type="entry name" value="Acetyltransf_1"/>
    <property type="match status" value="1"/>
</dbReference>
<sequence length="154" mass="17160">MTDETLTIRRAESRDLDAIIRLLADDALGQARETVAPPLPEAYRAAFAAIDRDPHQHLVVAERDGVVVGTLQITLIPGLSHRGTWRGQIEAVRIARDLRGAGLGRRLMDWAVAHCRDQGCRLVQLTSDATRTDAHRFYESLGFRPTHVGFKQPM</sequence>
<name>A0A7X2D3C3_9PROT</name>
<dbReference type="InterPro" id="IPR016181">
    <property type="entry name" value="Acyl_CoA_acyltransferase"/>
</dbReference>
<dbReference type="CDD" id="cd04301">
    <property type="entry name" value="NAT_SF"/>
    <property type="match status" value="1"/>
</dbReference>
<evidence type="ECO:0000256" key="1">
    <source>
        <dbReference type="ARBA" id="ARBA00022679"/>
    </source>
</evidence>
<keyword evidence="1 4" id="KW-0808">Transferase</keyword>
<dbReference type="EMBL" id="WIVE01000023">
    <property type="protein sequence ID" value="MQX36636.1"/>
    <property type="molecule type" value="Genomic_DNA"/>
</dbReference>
<keyword evidence="5" id="KW-1185">Reference proteome</keyword>
<dbReference type="GO" id="GO:0016747">
    <property type="term" value="F:acyltransferase activity, transferring groups other than amino-acyl groups"/>
    <property type="evidence" value="ECO:0007669"/>
    <property type="project" value="InterPro"/>
</dbReference>
<dbReference type="AlphaFoldDB" id="A0A7X2D3C3"/>
<organism evidence="4 5">
    <name type="scientific">Roseospira navarrensis</name>
    <dbReference type="NCBI Taxonomy" id="140058"/>
    <lineage>
        <taxon>Bacteria</taxon>
        <taxon>Pseudomonadati</taxon>
        <taxon>Pseudomonadota</taxon>
        <taxon>Alphaproteobacteria</taxon>
        <taxon>Rhodospirillales</taxon>
        <taxon>Rhodospirillaceae</taxon>
        <taxon>Roseospira</taxon>
    </lineage>
</organism>
<dbReference type="RefSeq" id="WP_153343317.1">
    <property type="nucleotide sequence ID" value="NZ_WIVE01000023.1"/>
</dbReference>
<protein>
    <submittedName>
        <fullName evidence="4">GNAT family N-acetyltransferase</fullName>
    </submittedName>
</protein>
<comment type="caution">
    <text evidence="4">The sequence shown here is derived from an EMBL/GenBank/DDBJ whole genome shotgun (WGS) entry which is preliminary data.</text>
</comment>
<evidence type="ECO:0000259" key="3">
    <source>
        <dbReference type="PROSITE" id="PS51186"/>
    </source>
</evidence>
<dbReference type="PANTHER" id="PTHR43877">
    <property type="entry name" value="AMINOALKYLPHOSPHONATE N-ACETYLTRANSFERASE-RELATED-RELATED"/>
    <property type="match status" value="1"/>
</dbReference>
<dbReference type="PROSITE" id="PS51186">
    <property type="entry name" value="GNAT"/>
    <property type="match status" value="1"/>
</dbReference>
<evidence type="ECO:0000256" key="2">
    <source>
        <dbReference type="ARBA" id="ARBA00023315"/>
    </source>
</evidence>
<dbReference type="Proteomes" id="UP000434582">
    <property type="component" value="Unassembled WGS sequence"/>
</dbReference>
<evidence type="ECO:0000313" key="5">
    <source>
        <dbReference type="Proteomes" id="UP000434582"/>
    </source>
</evidence>
<evidence type="ECO:0000313" key="4">
    <source>
        <dbReference type="EMBL" id="MQX36636.1"/>
    </source>
</evidence>
<feature type="domain" description="N-acetyltransferase" evidence="3">
    <location>
        <begin position="6"/>
        <end position="154"/>
    </location>
</feature>
<dbReference type="Gene3D" id="3.40.630.30">
    <property type="match status" value="1"/>
</dbReference>
<gene>
    <name evidence="4" type="ORF">GHC57_08915</name>
</gene>
<dbReference type="SUPFAM" id="SSF55729">
    <property type="entry name" value="Acyl-CoA N-acyltransferases (Nat)"/>
    <property type="match status" value="1"/>
</dbReference>
<reference evidence="4 5" key="1">
    <citation type="submission" date="2019-10" db="EMBL/GenBank/DDBJ databases">
        <title>Draft whole-genome sequence of the purple nonsulfur photosynthetic bacterium Roseospira navarrensis DSM 15114.</title>
        <authorList>
            <person name="Kyndt J.A."/>
            <person name="Meyer T.E."/>
        </authorList>
    </citation>
    <scope>NUCLEOTIDE SEQUENCE [LARGE SCALE GENOMIC DNA]</scope>
    <source>
        <strain evidence="4 5">DSM 15114</strain>
    </source>
</reference>
<proteinExistence type="predicted"/>
<dbReference type="OrthoDB" id="9789603at2"/>
<accession>A0A7X2D3C3</accession>
<dbReference type="InterPro" id="IPR050832">
    <property type="entry name" value="Bact_Acetyltransf"/>
</dbReference>
<dbReference type="PANTHER" id="PTHR43877:SF2">
    <property type="entry name" value="AMINOALKYLPHOSPHONATE N-ACETYLTRANSFERASE-RELATED"/>
    <property type="match status" value="1"/>
</dbReference>
<keyword evidence="2" id="KW-0012">Acyltransferase</keyword>